<evidence type="ECO:0000313" key="6">
    <source>
        <dbReference type="EMBL" id="STX32117.1"/>
    </source>
</evidence>
<protein>
    <submittedName>
        <fullName evidence="6">Proline iminopeptidase</fullName>
        <ecNumber evidence="6">3.4.11.5</ecNumber>
    </submittedName>
</protein>
<dbReference type="OrthoDB" id="4510475at2"/>
<dbReference type="InterPro" id="IPR051601">
    <property type="entry name" value="Serine_prot/Carboxylest_S33"/>
</dbReference>
<dbReference type="InterPro" id="IPR000073">
    <property type="entry name" value="AB_hydrolase_1"/>
</dbReference>
<keyword evidence="6" id="KW-0645">Protease</keyword>
<evidence type="ECO:0000256" key="1">
    <source>
        <dbReference type="ARBA" id="ARBA00010088"/>
    </source>
</evidence>
<evidence type="ECO:0000313" key="8">
    <source>
        <dbReference type="Proteomes" id="UP000255066"/>
    </source>
</evidence>
<feature type="signal peptide" evidence="3">
    <location>
        <begin position="1"/>
        <end position="22"/>
    </location>
</feature>
<organism evidence="6 8">
    <name type="scientific">Legionella birminghamensis</name>
    <dbReference type="NCBI Taxonomy" id="28083"/>
    <lineage>
        <taxon>Bacteria</taxon>
        <taxon>Pseudomonadati</taxon>
        <taxon>Pseudomonadota</taxon>
        <taxon>Gammaproteobacteria</taxon>
        <taxon>Legionellales</taxon>
        <taxon>Legionellaceae</taxon>
        <taxon>Legionella</taxon>
    </lineage>
</organism>
<dbReference type="EMBL" id="LNXT01000001">
    <property type="protein sequence ID" value="KTC75991.1"/>
    <property type="molecule type" value="Genomic_DNA"/>
</dbReference>
<evidence type="ECO:0000256" key="2">
    <source>
        <dbReference type="ARBA" id="ARBA00022801"/>
    </source>
</evidence>
<reference evidence="5 7" key="1">
    <citation type="submission" date="2015-11" db="EMBL/GenBank/DDBJ databases">
        <title>Genomic analysis of 38 Legionella species identifies large and diverse effector repertoires.</title>
        <authorList>
            <person name="Burstein D."/>
            <person name="Amaro F."/>
            <person name="Zusman T."/>
            <person name="Lifshitz Z."/>
            <person name="Cohen O."/>
            <person name="Gilbert J.A."/>
            <person name="Pupko T."/>
            <person name="Shuman H.A."/>
            <person name="Segal G."/>
        </authorList>
    </citation>
    <scope>NUCLEOTIDE SEQUENCE [LARGE SCALE GENOMIC DNA]</scope>
    <source>
        <strain evidence="5 7">CDC#1407-AL-14</strain>
    </source>
</reference>
<proteinExistence type="inferred from homology"/>
<evidence type="ECO:0000313" key="5">
    <source>
        <dbReference type="EMBL" id="KTC75991.1"/>
    </source>
</evidence>
<dbReference type="InterPro" id="IPR029058">
    <property type="entry name" value="AB_hydrolase_fold"/>
</dbReference>
<dbReference type="GO" id="GO:0006508">
    <property type="term" value="P:proteolysis"/>
    <property type="evidence" value="ECO:0007669"/>
    <property type="project" value="InterPro"/>
</dbReference>
<comment type="similarity">
    <text evidence="1">Belongs to the peptidase S33 family.</text>
</comment>
<dbReference type="EMBL" id="UGNW01000001">
    <property type="protein sequence ID" value="STX32117.1"/>
    <property type="molecule type" value="Genomic_DNA"/>
</dbReference>
<dbReference type="AlphaFoldDB" id="A0A378IA61"/>
<accession>A0A378IA61</accession>
<dbReference type="PRINTS" id="PR00793">
    <property type="entry name" value="PROAMNOPTASE"/>
</dbReference>
<dbReference type="InterPro" id="IPR002410">
    <property type="entry name" value="Peptidase_S33"/>
</dbReference>
<dbReference type="Gene3D" id="3.40.50.1820">
    <property type="entry name" value="alpha/beta hydrolase"/>
    <property type="match status" value="1"/>
</dbReference>
<keyword evidence="3" id="KW-0732">Signal</keyword>
<sequence length="419" mass="47455">MKYLIHSCLLLASVMFYGTVYAAICPPPSAYDHYVLTKLRAEKKKDAADVIQIYYKLLSPFNPQKPTLLVINGGPGGDHNLIDLFRGTELDKKMNIVGFDHRGLGCTRFLSPWMPTYEAGIYSMGRAADDIEAIRKDLLGEDGKWFVYGVSYGTMLGQQYAIKYPEHIGGMILDSAFHDSQAINIARQQFMSLYIRGDKTVSDLFDQVIEKYSDLQFAILRTIFNYSYGYDGRTKAIPIFLQQLANTTSRKDARKMIGNTRSLPLTGMSRHIVCEEIWDYPAEQDSNAFYFAPFRDCGVFKKYRNPMAFSEELKKLDIPVFIWGGRYDPVTPIQAMREMHQLIPESLFWEHPYAGHGLIVESSACALKLADMFFSGNSVTEIETLANSKDCQGEPSANFADTKSFLKRMTLPGVEFPSF</sequence>
<dbReference type="EC" id="3.4.11.5" evidence="6"/>
<dbReference type="GO" id="GO:0004177">
    <property type="term" value="F:aminopeptidase activity"/>
    <property type="evidence" value="ECO:0007669"/>
    <property type="project" value="UniProtKB-KW"/>
</dbReference>
<keyword evidence="6" id="KW-0031">Aminopeptidase</keyword>
<dbReference type="Proteomes" id="UP000255066">
    <property type="component" value="Unassembled WGS sequence"/>
</dbReference>
<feature type="domain" description="AB hydrolase-1" evidence="4">
    <location>
        <begin position="66"/>
        <end position="361"/>
    </location>
</feature>
<feature type="chain" id="PRO_5017012108" evidence="3">
    <location>
        <begin position="23"/>
        <end position="419"/>
    </location>
</feature>
<reference evidence="6 8" key="2">
    <citation type="submission" date="2018-06" db="EMBL/GenBank/DDBJ databases">
        <authorList>
            <consortium name="Pathogen Informatics"/>
            <person name="Doyle S."/>
        </authorList>
    </citation>
    <scope>NUCLEOTIDE SEQUENCE [LARGE SCALE GENOMIC DNA]</scope>
    <source>
        <strain evidence="6 8">NCTC12437</strain>
    </source>
</reference>
<dbReference type="Pfam" id="PF00561">
    <property type="entry name" value="Abhydrolase_1"/>
    <property type="match status" value="1"/>
</dbReference>
<evidence type="ECO:0000256" key="3">
    <source>
        <dbReference type="SAM" id="SignalP"/>
    </source>
</evidence>
<gene>
    <name evidence="6" type="primary">pip_2</name>
    <name evidence="5" type="synonym">pip</name>
    <name evidence="5" type="ORF">Lbir_0060</name>
    <name evidence="6" type="ORF">NCTC12437_01895</name>
</gene>
<name>A0A378IA61_9GAMM</name>
<keyword evidence="7" id="KW-1185">Reference proteome</keyword>
<dbReference type="STRING" id="28083.Lbir_0060"/>
<keyword evidence="2 6" id="KW-0378">Hydrolase</keyword>
<dbReference type="RefSeq" id="WP_058522186.1">
    <property type="nucleotide sequence ID" value="NZ_CAAAHV010000032.1"/>
</dbReference>
<dbReference type="SUPFAM" id="SSF53474">
    <property type="entry name" value="alpha/beta-Hydrolases"/>
    <property type="match status" value="1"/>
</dbReference>
<dbReference type="PANTHER" id="PTHR43248:SF25">
    <property type="entry name" value="AB HYDROLASE-1 DOMAIN-CONTAINING PROTEIN-RELATED"/>
    <property type="match status" value="1"/>
</dbReference>
<evidence type="ECO:0000259" key="4">
    <source>
        <dbReference type="Pfam" id="PF00561"/>
    </source>
</evidence>
<dbReference type="PANTHER" id="PTHR43248">
    <property type="entry name" value="2-SUCCINYL-6-HYDROXY-2,4-CYCLOHEXADIENE-1-CARBOXYLATE SYNTHASE"/>
    <property type="match status" value="1"/>
</dbReference>
<dbReference type="Proteomes" id="UP000054735">
    <property type="component" value="Unassembled WGS sequence"/>
</dbReference>
<evidence type="ECO:0000313" key="7">
    <source>
        <dbReference type="Proteomes" id="UP000054735"/>
    </source>
</evidence>